<sequence>MPFFSKNMKIKTVFDFNRVIILFLGHSFGNIHNFAFIIRA</sequence>
<protein>
    <submittedName>
        <fullName evidence="2">Uncharacterized protein</fullName>
    </submittedName>
</protein>
<evidence type="ECO:0000256" key="1">
    <source>
        <dbReference type="SAM" id="Phobius"/>
    </source>
</evidence>
<name>F3PNE7_9BACE</name>
<keyword evidence="1" id="KW-0472">Membrane</keyword>
<keyword evidence="3" id="KW-1185">Reference proteome</keyword>
<comment type="caution">
    <text evidence="2">The sequence shown here is derived from an EMBL/GenBank/DDBJ whole genome shotgun (WGS) entry which is preliminary data.</text>
</comment>
<accession>F3PNE7</accession>
<dbReference type="Proteomes" id="UP000003416">
    <property type="component" value="Unassembled WGS sequence"/>
</dbReference>
<evidence type="ECO:0000313" key="2">
    <source>
        <dbReference type="EMBL" id="EGF59686.1"/>
    </source>
</evidence>
<reference evidence="2 3" key="1">
    <citation type="submission" date="2011-02" db="EMBL/GenBank/DDBJ databases">
        <authorList>
            <person name="Weinstock G."/>
            <person name="Sodergren E."/>
            <person name="Clifton S."/>
            <person name="Fulton L."/>
            <person name="Fulton B."/>
            <person name="Courtney L."/>
            <person name="Fronick C."/>
            <person name="Harrison M."/>
            <person name="Strong C."/>
            <person name="Farmer C."/>
            <person name="Delahaunty K."/>
            <person name="Markovic C."/>
            <person name="Hall O."/>
            <person name="Minx P."/>
            <person name="Tomlinson C."/>
            <person name="Mitreva M."/>
            <person name="Hou S."/>
            <person name="Chen J."/>
            <person name="Wollam A."/>
            <person name="Pepin K.H."/>
            <person name="Johnson M."/>
            <person name="Bhonagiri V."/>
            <person name="Zhang X."/>
            <person name="Suruliraj S."/>
            <person name="Warren W."/>
            <person name="Chinwalla A."/>
            <person name="Mardis E.R."/>
            <person name="Wilson R.K."/>
        </authorList>
    </citation>
    <scope>NUCLEOTIDE SEQUENCE [LARGE SCALE GENOMIC DNA]</scope>
    <source>
        <strain evidence="2 3">YIT 12057</strain>
    </source>
</reference>
<dbReference type="STRING" id="763034.HMPREF9446_00233"/>
<feature type="transmembrane region" description="Helical" evidence="1">
    <location>
        <begin position="20"/>
        <end position="38"/>
    </location>
</feature>
<dbReference type="AlphaFoldDB" id="F3PNE7"/>
<keyword evidence="1" id="KW-1133">Transmembrane helix</keyword>
<dbReference type="EMBL" id="AFBN01000005">
    <property type="protein sequence ID" value="EGF59686.1"/>
    <property type="molecule type" value="Genomic_DNA"/>
</dbReference>
<keyword evidence="1" id="KW-0812">Transmembrane</keyword>
<proteinExistence type="predicted"/>
<dbReference type="HOGENOM" id="CLU_3284903_0_0_10"/>
<organism evidence="2 3">
    <name type="scientific">Bacteroides fluxus YIT 12057</name>
    <dbReference type="NCBI Taxonomy" id="763034"/>
    <lineage>
        <taxon>Bacteria</taxon>
        <taxon>Pseudomonadati</taxon>
        <taxon>Bacteroidota</taxon>
        <taxon>Bacteroidia</taxon>
        <taxon>Bacteroidales</taxon>
        <taxon>Bacteroidaceae</taxon>
        <taxon>Bacteroides</taxon>
    </lineage>
</organism>
<gene>
    <name evidence="2" type="ORF">HMPREF9446_00233</name>
</gene>
<evidence type="ECO:0000313" key="3">
    <source>
        <dbReference type="Proteomes" id="UP000003416"/>
    </source>
</evidence>